<gene>
    <name evidence="2" type="ORF">US50_C0027G0001</name>
</gene>
<dbReference type="Proteomes" id="UP000033876">
    <property type="component" value="Unassembled WGS sequence"/>
</dbReference>
<keyword evidence="1" id="KW-0812">Transmembrane</keyword>
<comment type="caution">
    <text evidence="2">The sequence shown here is derived from an EMBL/GenBank/DDBJ whole genome shotgun (WGS) entry which is preliminary data.</text>
</comment>
<keyword evidence="1" id="KW-0472">Membrane</keyword>
<reference evidence="2 3" key="1">
    <citation type="journal article" date="2015" name="Nature">
        <title>rRNA introns, odd ribosomes, and small enigmatic genomes across a large radiation of phyla.</title>
        <authorList>
            <person name="Brown C.T."/>
            <person name="Hug L.A."/>
            <person name="Thomas B.C."/>
            <person name="Sharon I."/>
            <person name="Castelle C.J."/>
            <person name="Singh A."/>
            <person name="Wilkins M.J."/>
            <person name="Williams K.H."/>
            <person name="Banfield J.F."/>
        </authorList>
    </citation>
    <scope>NUCLEOTIDE SEQUENCE [LARGE SCALE GENOMIC DNA]</scope>
</reference>
<dbReference type="EMBL" id="LBTF01000027">
    <property type="protein sequence ID" value="KKQ35052.1"/>
    <property type="molecule type" value="Genomic_DNA"/>
</dbReference>
<evidence type="ECO:0000313" key="3">
    <source>
        <dbReference type="Proteomes" id="UP000033876"/>
    </source>
</evidence>
<keyword evidence="1" id="KW-1133">Transmembrane helix</keyword>
<accession>A0A0G0GYC5</accession>
<proteinExistence type="predicted"/>
<evidence type="ECO:0000313" key="2">
    <source>
        <dbReference type="EMBL" id="KKQ35052.1"/>
    </source>
</evidence>
<organism evidence="2 3">
    <name type="scientific">Candidatus Nomurabacteria bacterium GW2011_GWB1_37_5</name>
    <dbReference type="NCBI Taxonomy" id="1618742"/>
    <lineage>
        <taxon>Bacteria</taxon>
        <taxon>Candidatus Nomuraibacteriota</taxon>
    </lineage>
</organism>
<name>A0A0G0GYC5_9BACT</name>
<evidence type="ECO:0000256" key="1">
    <source>
        <dbReference type="SAM" id="Phobius"/>
    </source>
</evidence>
<sequence>MNLFGAADYLNLEYFFYKILELARSLLYLQLPFGVNWADLLRTLMAIIAIILITVIIYLIIRIREVKQTSSFLHKEYFEVAEEKRENTRWQEVLKHVNGTNPPGWRLAVMESDSMLDELLIQMGYEGEGLGERLKKIDPSRFSTMDYAWEAHKVRNKIAHEGLNFNLGQYEAKRVISLYEKVFQEFGII</sequence>
<feature type="transmembrane region" description="Helical" evidence="1">
    <location>
        <begin position="40"/>
        <end position="61"/>
    </location>
</feature>
<protein>
    <submittedName>
        <fullName evidence="2">Uncharacterized protein</fullName>
    </submittedName>
</protein>
<dbReference type="AlphaFoldDB" id="A0A0G0GYC5"/>